<dbReference type="GO" id="GO:0098609">
    <property type="term" value="P:cell-cell adhesion"/>
    <property type="evidence" value="ECO:0007669"/>
    <property type="project" value="TreeGrafter"/>
</dbReference>
<evidence type="ECO:0000313" key="9">
    <source>
        <dbReference type="Proteomes" id="UP000265140"/>
    </source>
</evidence>
<keyword evidence="2 6" id="KW-0472">Membrane</keyword>
<dbReference type="PANTHER" id="PTHR11640">
    <property type="entry name" value="NEPHRIN"/>
    <property type="match status" value="1"/>
</dbReference>
<keyword evidence="9" id="KW-1185">Reference proteome</keyword>
<dbReference type="CDD" id="cd00096">
    <property type="entry name" value="Ig"/>
    <property type="match status" value="2"/>
</dbReference>
<keyword evidence="6" id="KW-1133">Transmembrane helix</keyword>
<proteinExistence type="predicted"/>
<dbReference type="GO" id="GO:0005886">
    <property type="term" value="C:plasma membrane"/>
    <property type="evidence" value="ECO:0007669"/>
    <property type="project" value="TreeGrafter"/>
</dbReference>
<reference evidence="8" key="3">
    <citation type="submission" date="2025-08" db="UniProtKB">
        <authorList>
            <consortium name="Ensembl"/>
        </authorList>
    </citation>
    <scope>IDENTIFICATION</scope>
</reference>
<organism evidence="8 9">
    <name type="scientific">Esox lucius</name>
    <name type="common">Northern pike</name>
    <dbReference type="NCBI Taxonomy" id="8010"/>
    <lineage>
        <taxon>Eukaryota</taxon>
        <taxon>Metazoa</taxon>
        <taxon>Chordata</taxon>
        <taxon>Craniata</taxon>
        <taxon>Vertebrata</taxon>
        <taxon>Euteleostomi</taxon>
        <taxon>Actinopterygii</taxon>
        <taxon>Neopterygii</taxon>
        <taxon>Teleostei</taxon>
        <taxon>Protacanthopterygii</taxon>
        <taxon>Esociformes</taxon>
        <taxon>Esocidae</taxon>
        <taxon>Esox</taxon>
    </lineage>
</organism>
<dbReference type="Gene3D" id="2.60.40.10">
    <property type="entry name" value="Immunoglobulins"/>
    <property type="match status" value="4"/>
</dbReference>
<dbReference type="InterPro" id="IPR036116">
    <property type="entry name" value="FN3_sf"/>
</dbReference>
<name>A0A6Q2XDC8_ESOLU</name>
<dbReference type="Proteomes" id="UP000265140">
    <property type="component" value="Chromosome 7"/>
</dbReference>
<feature type="domain" description="Ig-like" evidence="7">
    <location>
        <begin position="279"/>
        <end position="378"/>
    </location>
</feature>
<reference evidence="8" key="2">
    <citation type="submission" date="2020-02" db="EMBL/GenBank/DDBJ databases">
        <title>Esox lucius (northern pike) genome, fEsoLuc1, primary haplotype.</title>
        <authorList>
            <person name="Myers G."/>
            <person name="Karagic N."/>
            <person name="Meyer A."/>
            <person name="Pippel M."/>
            <person name="Reichard M."/>
            <person name="Winkler S."/>
            <person name="Tracey A."/>
            <person name="Sims Y."/>
            <person name="Howe K."/>
            <person name="Rhie A."/>
            <person name="Formenti G."/>
            <person name="Durbin R."/>
            <person name="Fedrigo O."/>
            <person name="Jarvis E.D."/>
        </authorList>
    </citation>
    <scope>NUCLEOTIDE SEQUENCE [LARGE SCALE GENOMIC DNA]</scope>
</reference>
<dbReference type="AlphaFoldDB" id="A0A6Q2XDC8"/>
<dbReference type="PROSITE" id="PS50835">
    <property type="entry name" value="IG_LIKE"/>
    <property type="match status" value="4"/>
</dbReference>
<feature type="transmembrane region" description="Helical" evidence="6">
    <location>
        <begin position="517"/>
        <end position="544"/>
    </location>
</feature>
<evidence type="ECO:0000256" key="1">
    <source>
        <dbReference type="ARBA" id="ARBA00004479"/>
    </source>
</evidence>
<evidence type="ECO:0000256" key="3">
    <source>
        <dbReference type="ARBA" id="ARBA00023157"/>
    </source>
</evidence>
<keyword evidence="3" id="KW-1015">Disulfide bond</keyword>
<dbReference type="InterPro" id="IPR013783">
    <property type="entry name" value="Ig-like_fold"/>
</dbReference>
<dbReference type="GO" id="GO:0050839">
    <property type="term" value="F:cell adhesion molecule binding"/>
    <property type="evidence" value="ECO:0007669"/>
    <property type="project" value="TreeGrafter"/>
</dbReference>
<dbReference type="Bgee" id="ENSELUG00000019432">
    <property type="expression patterns" value="Expressed in head kidney and 4 other cell types or tissues"/>
</dbReference>
<keyword evidence="4" id="KW-0325">Glycoprotein</keyword>
<dbReference type="CDD" id="cd00063">
    <property type="entry name" value="FN3"/>
    <property type="match status" value="1"/>
</dbReference>
<dbReference type="Ensembl" id="ENSELUT00000071904.2">
    <property type="protein sequence ID" value="ENSELUP00000051508.2"/>
    <property type="gene ID" value="ENSELUG00000019432.3"/>
</dbReference>
<evidence type="ECO:0000256" key="2">
    <source>
        <dbReference type="ARBA" id="ARBA00023136"/>
    </source>
</evidence>
<dbReference type="SUPFAM" id="SSF49265">
    <property type="entry name" value="Fibronectin type III"/>
    <property type="match status" value="1"/>
</dbReference>
<evidence type="ECO:0000259" key="7">
    <source>
        <dbReference type="PROSITE" id="PS50835"/>
    </source>
</evidence>
<dbReference type="GeneTree" id="ENSGT00940000163088"/>
<reference evidence="8" key="4">
    <citation type="submission" date="2025-09" db="UniProtKB">
        <authorList>
            <consortium name="Ensembl"/>
        </authorList>
    </citation>
    <scope>IDENTIFICATION</scope>
</reference>
<feature type="domain" description="Ig-like" evidence="7">
    <location>
        <begin position="10"/>
        <end position="92"/>
    </location>
</feature>
<dbReference type="GO" id="GO:0005911">
    <property type="term" value="C:cell-cell junction"/>
    <property type="evidence" value="ECO:0007669"/>
    <property type="project" value="TreeGrafter"/>
</dbReference>
<dbReference type="SUPFAM" id="SSF48726">
    <property type="entry name" value="Immunoglobulin"/>
    <property type="match status" value="3"/>
</dbReference>
<reference evidence="9" key="1">
    <citation type="journal article" date="2014" name="PLoS ONE">
        <title>The genome and linkage map of the northern pike (Esox lucius): conserved synteny revealed between the salmonid sister group and the Neoteleostei.</title>
        <authorList>
            <person name="Rondeau E.B."/>
            <person name="Minkley D.R."/>
            <person name="Leong J.S."/>
            <person name="Messmer A.M."/>
            <person name="Jantzen J.R."/>
            <person name="von Schalburg K.R."/>
            <person name="Lemon C."/>
            <person name="Bird N.H."/>
            <person name="Koop B.F."/>
        </authorList>
    </citation>
    <scope>NUCLEOTIDE SEQUENCE</scope>
</reference>
<dbReference type="InterPro" id="IPR003961">
    <property type="entry name" value="FN3_dom"/>
</dbReference>
<dbReference type="InterPro" id="IPR003599">
    <property type="entry name" value="Ig_sub"/>
</dbReference>
<dbReference type="SMART" id="SM00408">
    <property type="entry name" value="IGc2"/>
    <property type="match status" value="3"/>
</dbReference>
<dbReference type="Pfam" id="PF13927">
    <property type="entry name" value="Ig_3"/>
    <property type="match status" value="2"/>
</dbReference>
<dbReference type="PANTHER" id="PTHR11640:SF158">
    <property type="entry name" value="V-SET AND IMMUNOGLOBULIN DOMAIN-CONTAINING PROTEIN 10-LIKE 2"/>
    <property type="match status" value="1"/>
</dbReference>
<evidence type="ECO:0000313" key="8">
    <source>
        <dbReference type="Ensembl" id="ENSELUP00000051508.2"/>
    </source>
</evidence>
<dbReference type="SMART" id="SM00409">
    <property type="entry name" value="IG"/>
    <property type="match status" value="2"/>
</dbReference>
<dbReference type="InterPro" id="IPR007110">
    <property type="entry name" value="Ig-like_dom"/>
</dbReference>
<accession>A0A6Q2XDC8</accession>
<dbReference type="InterPro" id="IPR003598">
    <property type="entry name" value="Ig_sub2"/>
</dbReference>
<keyword evidence="6" id="KW-0812">Transmembrane</keyword>
<dbReference type="InterPro" id="IPR051275">
    <property type="entry name" value="Cell_adhesion_signaling"/>
</dbReference>
<feature type="domain" description="Ig-like" evidence="7">
    <location>
        <begin position="103"/>
        <end position="191"/>
    </location>
</feature>
<dbReference type="InterPro" id="IPR036179">
    <property type="entry name" value="Ig-like_dom_sf"/>
</dbReference>
<keyword evidence="5" id="KW-0393">Immunoglobulin domain</keyword>
<feature type="domain" description="Ig-like" evidence="7">
    <location>
        <begin position="192"/>
        <end position="275"/>
    </location>
</feature>
<evidence type="ECO:0000256" key="5">
    <source>
        <dbReference type="ARBA" id="ARBA00023319"/>
    </source>
</evidence>
<protein>
    <recommendedName>
        <fullName evidence="7">Ig-like domain-containing protein</fullName>
    </recommendedName>
</protein>
<evidence type="ECO:0000256" key="6">
    <source>
        <dbReference type="SAM" id="Phobius"/>
    </source>
</evidence>
<evidence type="ECO:0000256" key="4">
    <source>
        <dbReference type="ARBA" id="ARBA00023180"/>
    </source>
</evidence>
<comment type="subcellular location">
    <subcellularLocation>
        <location evidence="1">Membrane</location>
        <topology evidence="1">Single-pass type I membrane protein</topology>
    </subcellularLocation>
</comment>
<sequence length="576" mass="63480">MDVIYGPDVPQIDVSPYNITDRGYSAVERQTVSLLCQAQANPPSQYVWFYNNSQVYTGPQFTITRILRIQTGTYACLAQNTYLNTRSMKTISLTVYYPPEGSPSCSVLPAMNSSSLNLTCSWTGGLPSPSLHWTRDLLTLTQRGAGLWDEGANHVSVLQPGSQTSNNTLFTCLGTHPALNTPTQCTARAWSPNGEPVCSAFATRNNEYLLLSCSWEGGSPRAVVWWEGPKGEGSTQGVETANILVLHSNSTKNGQAYICYAKHPLDTLTRTCKLTLEAPVLLTQRSMVSVFEGNDVQLTCILHANYPPADQIVWLNNRRQEVEQEVQEALATRKYVLRRAAAWANLTVLQTDGKTDSGQYWCSANNAVGGTEIPVTLLVKRYPMPPNVTLVRLVYRSRQRLQVELEWQIKGEGEGGEGGGLTGFILERRLSTALGRRGEGEDDTTTAPAEQQELLHEKRGSSSPWQQVAVLGAVERAHTMGNMTPTDTYQIRITAVNHRTLGHPSPPKTPADPPFNAYPAVIGAAIGGILVATLATVLLFMYIIRNNNNRLHDMLFRMQHSQSRENINFPDDEVIG</sequence>